<evidence type="ECO:0000313" key="3">
    <source>
        <dbReference type="Proteomes" id="UP001378956"/>
    </source>
</evidence>
<feature type="domain" description="TfoX N-terminal" evidence="1">
    <location>
        <begin position="13"/>
        <end position="102"/>
    </location>
</feature>
<dbReference type="EMBL" id="JBBEUB010000001">
    <property type="protein sequence ID" value="MEJ2901957.1"/>
    <property type="molecule type" value="Genomic_DNA"/>
</dbReference>
<dbReference type="SUPFAM" id="SSF159894">
    <property type="entry name" value="YgaC/TfoX-N like"/>
    <property type="match status" value="1"/>
</dbReference>
<dbReference type="InterPro" id="IPR007076">
    <property type="entry name" value="TfoX_N"/>
</dbReference>
<name>A0ABU8NIF5_9SPHI</name>
<comment type="caution">
    <text evidence="2">The sequence shown here is derived from an EMBL/GenBank/DDBJ whole genome shotgun (WGS) entry which is preliminary data.</text>
</comment>
<dbReference type="Proteomes" id="UP001378956">
    <property type="component" value="Unassembled WGS sequence"/>
</dbReference>
<evidence type="ECO:0000259" key="1">
    <source>
        <dbReference type="Pfam" id="PF04993"/>
    </source>
</evidence>
<organism evidence="2 3">
    <name type="scientific">Pedobacter panaciterrae</name>
    <dbReference type="NCBI Taxonomy" id="363849"/>
    <lineage>
        <taxon>Bacteria</taxon>
        <taxon>Pseudomonadati</taxon>
        <taxon>Bacteroidota</taxon>
        <taxon>Sphingobacteriia</taxon>
        <taxon>Sphingobacteriales</taxon>
        <taxon>Sphingobacteriaceae</taxon>
        <taxon>Pedobacter</taxon>
    </lineage>
</organism>
<accession>A0ABU8NIF5</accession>
<proteinExistence type="predicted"/>
<reference evidence="2 3" key="1">
    <citation type="submission" date="2024-03" db="EMBL/GenBank/DDBJ databases">
        <title>Sequence of Lycoming College Course Isolates.</title>
        <authorList>
            <person name="Plotts O."/>
            <person name="Newman J."/>
        </authorList>
    </citation>
    <scope>NUCLEOTIDE SEQUENCE [LARGE SCALE GENOMIC DNA]</scope>
    <source>
        <strain evidence="2 3">CJB-3</strain>
    </source>
</reference>
<dbReference type="Pfam" id="PF04993">
    <property type="entry name" value="TfoX_N"/>
    <property type="match status" value="1"/>
</dbReference>
<dbReference type="RefSeq" id="WP_337715772.1">
    <property type="nucleotide sequence ID" value="NZ_JBBEUB010000001.1"/>
</dbReference>
<sequence>MSYNERLANRVRELLEDRDDVTEKAMFSGICFMVDEKMCICVTSSGLLCRIGASKAEEKLEDSNCRQMINNGRTMKDFVYVDDTDVEKQQELRHWLSLCLEFNPLAKSSKKKK</sequence>
<gene>
    <name evidence="2" type="ORF">WAE58_05960</name>
</gene>
<protein>
    <submittedName>
        <fullName evidence="2">TfoX/Sxy family protein</fullName>
    </submittedName>
</protein>
<keyword evidence="3" id="KW-1185">Reference proteome</keyword>
<evidence type="ECO:0000313" key="2">
    <source>
        <dbReference type="EMBL" id="MEJ2901957.1"/>
    </source>
</evidence>
<dbReference type="Gene3D" id="3.30.1460.30">
    <property type="entry name" value="YgaC/TfoX-N like chaperone"/>
    <property type="match status" value="1"/>
</dbReference>